<gene>
    <name evidence="2" type="ORF">N658DRAFT_104147</name>
</gene>
<reference evidence="2" key="1">
    <citation type="journal article" date="2023" name="Mol. Phylogenet. Evol.">
        <title>Genome-scale phylogeny and comparative genomics of the fungal order Sordariales.</title>
        <authorList>
            <person name="Hensen N."/>
            <person name="Bonometti L."/>
            <person name="Westerberg I."/>
            <person name="Brannstrom I.O."/>
            <person name="Guillou S."/>
            <person name="Cros-Aarteil S."/>
            <person name="Calhoun S."/>
            <person name="Haridas S."/>
            <person name="Kuo A."/>
            <person name="Mondo S."/>
            <person name="Pangilinan J."/>
            <person name="Riley R."/>
            <person name="LaButti K."/>
            <person name="Andreopoulos B."/>
            <person name="Lipzen A."/>
            <person name="Chen C."/>
            <person name="Yan M."/>
            <person name="Daum C."/>
            <person name="Ng V."/>
            <person name="Clum A."/>
            <person name="Steindorff A."/>
            <person name="Ohm R.A."/>
            <person name="Martin F."/>
            <person name="Silar P."/>
            <person name="Natvig D.O."/>
            <person name="Lalanne C."/>
            <person name="Gautier V."/>
            <person name="Ament-Velasquez S.L."/>
            <person name="Kruys A."/>
            <person name="Hutchinson M.I."/>
            <person name="Powell A.J."/>
            <person name="Barry K."/>
            <person name="Miller A.N."/>
            <person name="Grigoriev I.V."/>
            <person name="Debuchy R."/>
            <person name="Gladieux P."/>
            <person name="Hiltunen Thoren M."/>
            <person name="Johannesson H."/>
        </authorList>
    </citation>
    <scope>NUCLEOTIDE SEQUENCE</scope>
    <source>
        <strain evidence="2">CBS 757.83</strain>
    </source>
</reference>
<feature type="region of interest" description="Disordered" evidence="1">
    <location>
        <begin position="160"/>
        <end position="181"/>
    </location>
</feature>
<comment type="caution">
    <text evidence="2">The sequence shown here is derived from an EMBL/GenBank/DDBJ whole genome shotgun (WGS) entry which is preliminary data.</text>
</comment>
<evidence type="ECO:0000313" key="2">
    <source>
        <dbReference type="EMBL" id="KAK4100217.1"/>
    </source>
</evidence>
<name>A0AAN6PYC5_9PEZI</name>
<proteinExistence type="predicted"/>
<dbReference type="Proteomes" id="UP001305647">
    <property type="component" value="Unassembled WGS sequence"/>
</dbReference>
<dbReference type="EMBL" id="MU863642">
    <property type="protein sequence ID" value="KAK4100217.1"/>
    <property type="molecule type" value="Genomic_DNA"/>
</dbReference>
<sequence length="181" mass="20044">MSTVAGPAFLAMWQHICLILPYNASLRELWDEMVTGYERIHSRCPDDALPFLATTIASIAPRRPGGEGLLRFTLCLLSRGAPTQRNHEIYRPHCAQRVAHFATKPFSSFPVSGPLRDRRPAQCCPQLRLALAAGGQGKDYSTPSECHPFLNPEHLLSTVPVSPAGRTNPTPSRFLRPFISQ</sequence>
<keyword evidence="3" id="KW-1185">Reference proteome</keyword>
<reference evidence="2" key="2">
    <citation type="submission" date="2023-05" db="EMBL/GenBank/DDBJ databases">
        <authorList>
            <consortium name="Lawrence Berkeley National Laboratory"/>
            <person name="Steindorff A."/>
            <person name="Hensen N."/>
            <person name="Bonometti L."/>
            <person name="Westerberg I."/>
            <person name="Brannstrom I.O."/>
            <person name="Guillou S."/>
            <person name="Cros-Aarteil S."/>
            <person name="Calhoun S."/>
            <person name="Haridas S."/>
            <person name="Kuo A."/>
            <person name="Mondo S."/>
            <person name="Pangilinan J."/>
            <person name="Riley R."/>
            <person name="Labutti K."/>
            <person name="Andreopoulos B."/>
            <person name="Lipzen A."/>
            <person name="Chen C."/>
            <person name="Yanf M."/>
            <person name="Daum C."/>
            <person name="Ng V."/>
            <person name="Clum A."/>
            <person name="Ohm R."/>
            <person name="Martin F."/>
            <person name="Silar P."/>
            <person name="Natvig D."/>
            <person name="Lalanne C."/>
            <person name="Gautier V."/>
            <person name="Ament-Velasquez S.L."/>
            <person name="Kruys A."/>
            <person name="Hutchinson M.I."/>
            <person name="Powell A.J."/>
            <person name="Barry K."/>
            <person name="Miller A.N."/>
            <person name="Grigoriev I.V."/>
            <person name="Debuchy R."/>
            <person name="Gladieux P."/>
            <person name="Thoren M.H."/>
            <person name="Johannesson H."/>
        </authorList>
    </citation>
    <scope>NUCLEOTIDE SEQUENCE</scope>
    <source>
        <strain evidence="2">CBS 757.83</strain>
    </source>
</reference>
<accession>A0AAN6PYC5</accession>
<evidence type="ECO:0000256" key="1">
    <source>
        <dbReference type="SAM" id="MobiDB-lite"/>
    </source>
</evidence>
<evidence type="ECO:0000313" key="3">
    <source>
        <dbReference type="Proteomes" id="UP001305647"/>
    </source>
</evidence>
<organism evidence="2 3">
    <name type="scientific">Parathielavia hyrcaniae</name>
    <dbReference type="NCBI Taxonomy" id="113614"/>
    <lineage>
        <taxon>Eukaryota</taxon>
        <taxon>Fungi</taxon>
        <taxon>Dikarya</taxon>
        <taxon>Ascomycota</taxon>
        <taxon>Pezizomycotina</taxon>
        <taxon>Sordariomycetes</taxon>
        <taxon>Sordariomycetidae</taxon>
        <taxon>Sordariales</taxon>
        <taxon>Chaetomiaceae</taxon>
        <taxon>Parathielavia</taxon>
    </lineage>
</organism>
<protein>
    <submittedName>
        <fullName evidence="2">Uncharacterized protein</fullName>
    </submittedName>
</protein>
<dbReference type="AlphaFoldDB" id="A0AAN6PYC5"/>